<evidence type="ECO:0000313" key="10">
    <source>
        <dbReference type="Proteomes" id="UP001597079"/>
    </source>
</evidence>
<keyword evidence="5 7" id="KW-1133">Transmembrane helix</keyword>
<evidence type="ECO:0000256" key="6">
    <source>
        <dbReference type="ARBA" id="ARBA00023136"/>
    </source>
</evidence>
<evidence type="ECO:0000256" key="7">
    <source>
        <dbReference type="RuleBase" id="RU363032"/>
    </source>
</evidence>
<proteinExistence type="inferred from homology"/>
<gene>
    <name evidence="9" type="ORF">ACFSB2_05590</name>
</gene>
<keyword evidence="10" id="KW-1185">Reference proteome</keyword>
<dbReference type="SUPFAM" id="SSF161098">
    <property type="entry name" value="MetI-like"/>
    <property type="match status" value="1"/>
</dbReference>
<name>A0ABW4JGD7_9BACL</name>
<feature type="domain" description="ABC transmembrane type-1" evidence="8">
    <location>
        <begin position="71"/>
        <end position="277"/>
    </location>
</feature>
<feature type="transmembrane region" description="Helical" evidence="7">
    <location>
        <begin position="70"/>
        <end position="94"/>
    </location>
</feature>
<protein>
    <submittedName>
        <fullName evidence="9">Carbohydrate ABC transporter permease</fullName>
    </submittedName>
</protein>
<accession>A0ABW4JGD7</accession>
<reference evidence="10" key="1">
    <citation type="journal article" date="2019" name="Int. J. Syst. Evol. Microbiol.">
        <title>The Global Catalogue of Microorganisms (GCM) 10K type strain sequencing project: providing services to taxonomists for standard genome sequencing and annotation.</title>
        <authorList>
            <consortium name="The Broad Institute Genomics Platform"/>
            <consortium name="The Broad Institute Genome Sequencing Center for Infectious Disease"/>
            <person name="Wu L."/>
            <person name="Ma J."/>
        </authorList>
    </citation>
    <scope>NUCLEOTIDE SEQUENCE [LARGE SCALE GENOMIC DNA]</scope>
    <source>
        <strain evidence="10">CGMCC 1.12286</strain>
    </source>
</reference>
<dbReference type="RefSeq" id="WP_377942010.1">
    <property type="nucleotide sequence ID" value="NZ_JBHUCX010000018.1"/>
</dbReference>
<feature type="transmembrane region" description="Helical" evidence="7">
    <location>
        <begin position="207"/>
        <end position="228"/>
    </location>
</feature>
<dbReference type="Gene3D" id="1.10.3720.10">
    <property type="entry name" value="MetI-like"/>
    <property type="match status" value="1"/>
</dbReference>
<dbReference type="Pfam" id="PF00528">
    <property type="entry name" value="BPD_transp_1"/>
    <property type="match status" value="1"/>
</dbReference>
<evidence type="ECO:0000259" key="8">
    <source>
        <dbReference type="PROSITE" id="PS50928"/>
    </source>
</evidence>
<comment type="similarity">
    <text evidence="7">Belongs to the binding-protein-dependent transport system permease family.</text>
</comment>
<dbReference type="PROSITE" id="PS50928">
    <property type="entry name" value="ABC_TM1"/>
    <property type="match status" value="1"/>
</dbReference>
<keyword evidence="4 7" id="KW-0812">Transmembrane</keyword>
<dbReference type="Proteomes" id="UP001597079">
    <property type="component" value="Unassembled WGS sequence"/>
</dbReference>
<evidence type="ECO:0000256" key="5">
    <source>
        <dbReference type="ARBA" id="ARBA00022989"/>
    </source>
</evidence>
<comment type="subcellular location">
    <subcellularLocation>
        <location evidence="1 7">Cell membrane</location>
        <topology evidence="1 7">Multi-pass membrane protein</topology>
    </subcellularLocation>
</comment>
<feature type="transmembrane region" description="Helical" evidence="7">
    <location>
        <begin position="256"/>
        <end position="277"/>
    </location>
</feature>
<dbReference type="PANTHER" id="PTHR43744">
    <property type="entry name" value="ABC TRANSPORTER PERMEASE PROTEIN MG189-RELATED-RELATED"/>
    <property type="match status" value="1"/>
</dbReference>
<evidence type="ECO:0000256" key="2">
    <source>
        <dbReference type="ARBA" id="ARBA00022448"/>
    </source>
</evidence>
<organism evidence="9 10">
    <name type="scientific">Alicyclobacillus fodiniaquatilis</name>
    <dbReference type="NCBI Taxonomy" id="1661150"/>
    <lineage>
        <taxon>Bacteria</taxon>
        <taxon>Bacillati</taxon>
        <taxon>Bacillota</taxon>
        <taxon>Bacilli</taxon>
        <taxon>Bacillales</taxon>
        <taxon>Alicyclobacillaceae</taxon>
        <taxon>Alicyclobacillus</taxon>
    </lineage>
</organism>
<sequence>MPFRIRAGQYGRFFVLICVAIVMFFPFLWLLISSLKPDDELFSSSFSLVPHHITFQHYIQAFQEEPWGRYFFNSVLTSVLSTIGQVIFAAMAGYAFARLRFPMKSVLFGFLLTGLMVPAEVTLVPVFLLVKHFPLVGGNNVLGAGGSGLVDTYGGLIIPNLFSVLGIFLMRQFFITLPKSIEEAARIDGCGEFKVFANVMLPLVRPALITVAIFAFTGMWDSFLWPLIVLNNSNMFTVQLGLASMSGDPSSGPSDWGGLLASSVIVTIPMFVVFFALQRYFLDGIAIGGVKG</sequence>
<feature type="transmembrane region" description="Helical" evidence="7">
    <location>
        <begin position="12"/>
        <end position="32"/>
    </location>
</feature>
<keyword evidence="2 7" id="KW-0813">Transport</keyword>
<evidence type="ECO:0000256" key="3">
    <source>
        <dbReference type="ARBA" id="ARBA00022475"/>
    </source>
</evidence>
<feature type="transmembrane region" description="Helical" evidence="7">
    <location>
        <begin position="150"/>
        <end position="170"/>
    </location>
</feature>
<evidence type="ECO:0000256" key="1">
    <source>
        <dbReference type="ARBA" id="ARBA00004651"/>
    </source>
</evidence>
<keyword evidence="3" id="KW-1003">Cell membrane</keyword>
<keyword evidence="6 7" id="KW-0472">Membrane</keyword>
<comment type="caution">
    <text evidence="9">The sequence shown here is derived from an EMBL/GenBank/DDBJ whole genome shotgun (WGS) entry which is preliminary data.</text>
</comment>
<dbReference type="CDD" id="cd06261">
    <property type="entry name" value="TM_PBP2"/>
    <property type="match status" value="1"/>
</dbReference>
<evidence type="ECO:0000256" key="4">
    <source>
        <dbReference type="ARBA" id="ARBA00022692"/>
    </source>
</evidence>
<dbReference type="InterPro" id="IPR035906">
    <property type="entry name" value="MetI-like_sf"/>
</dbReference>
<evidence type="ECO:0000313" key="9">
    <source>
        <dbReference type="EMBL" id="MFD1674185.1"/>
    </source>
</evidence>
<dbReference type="InterPro" id="IPR000515">
    <property type="entry name" value="MetI-like"/>
</dbReference>
<feature type="transmembrane region" description="Helical" evidence="7">
    <location>
        <begin position="106"/>
        <end position="130"/>
    </location>
</feature>
<dbReference type="PANTHER" id="PTHR43744:SF8">
    <property type="entry name" value="SN-GLYCEROL-3-PHOSPHATE TRANSPORT SYSTEM PERMEASE PROTEIN UGPE"/>
    <property type="match status" value="1"/>
</dbReference>
<dbReference type="EMBL" id="JBHUCX010000018">
    <property type="protein sequence ID" value="MFD1674185.1"/>
    <property type="molecule type" value="Genomic_DNA"/>
</dbReference>